<dbReference type="EMBL" id="JAFNJU010000010">
    <property type="protein sequence ID" value="MBO1265900.1"/>
    <property type="molecule type" value="Genomic_DNA"/>
</dbReference>
<sequence>MTKRELIDYCLAHFECYEDYPFDAVTAVMKLSSNHKMFCLIAERSGTVYINLKCNPDEAIELREQFEGITEGYHMNKKHWNTVVTESDVPFELLERMIAQSYHLVKPKRKLRGSQ</sequence>
<dbReference type="InterPro" id="IPR007351">
    <property type="entry name" value="YjbR"/>
</dbReference>
<dbReference type="InterPro" id="IPR058532">
    <property type="entry name" value="YjbR/MT2646/Rv2570-like"/>
</dbReference>
<keyword evidence="2" id="KW-1185">Reference proteome</keyword>
<name>A0A939HCP4_9CLOT</name>
<dbReference type="GO" id="GO:0003677">
    <property type="term" value="F:DNA binding"/>
    <property type="evidence" value="ECO:0007669"/>
    <property type="project" value="UniProtKB-KW"/>
</dbReference>
<dbReference type="Pfam" id="PF04237">
    <property type="entry name" value="YjbR"/>
    <property type="match status" value="1"/>
</dbReference>
<protein>
    <submittedName>
        <fullName evidence="1">MmcQ/YjbR family DNA-binding protein</fullName>
    </submittedName>
</protein>
<organism evidence="1 2">
    <name type="scientific">Proteiniclasticum aestuarii</name>
    <dbReference type="NCBI Taxonomy" id="2817862"/>
    <lineage>
        <taxon>Bacteria</taxon>
        <taxon>Bacillati</taxon>
        <taxon>Bacillota</taxon>
        <taxon>Clostridia</taxon>
        <taxon>Eubacteriales</taxon>
        <taxon>Clostridiaceae</taxon>
        <taxon>Proteiniclasticum</taxon>
    </lineage>
</organism>
<dbReference type="PANTHER" id="PTHR35145">
    <property type="entry name" value="CYTOPLASMIC PROTEIN-RELATED"/>
    <property type="match status" value="1"/>
</dbReference>
<keyword evidence="1" id="KW-0238">DNA-binding</keyword>
<accession>A0A939HCP4</accession>
<evidence type="ECO:0000313" key="2">
    <source>
        <dbReference type="Proteomes" id="UP000664218"/>
    </source>
</evidence>
<proteinExistence type="predicted"/>
<dbReference type="PANTHER" id="PTHR35145:SF1">
    <property type="entry name" value="CYTOPLASMIC PROTEIN"/>
    <property type="match status" value="1"/>
</dbReference>
<evidence type="ECO:0000313" key="1">
    <source>
        <dbReference type="EMBL" id="MBO1265900.1"/>
    </source>
</evidence>
<dbReference type="Proteomes" id="UP000664218">
    <property type="component" value="Unassembled WGS sequence"/>
</dbReference>
<gene>
    <name evidence="1" type="ORF">J3A84_12740</name>
</gene>
<dbReference type="RefSeq" id="WP_207600419.1">
    <property type="nucleotide sequence ID" value="NZ_JAFNJU010000010.1"/>
</dbReference>
<dbReference type="Gene3D" id="3.90.1150.30">
    <property type="match status" value="1"/>
</dbReference>
<reference evidence="1" key="1">
    <citation type="submission" date="2021-03" db="EMBL/GenBank/DDBJ databases">
        <title>Proteiniclasticum marinus sp. nov., isolated from tidal flat sediment.</title>
        <authorList>
            <person name="Namirimu T."/>
            <person name="Yang J.-A."/>
            <person name="Yang S.-H."/>
            <person name="Kim Y.-J."/>
            <person name="Kwon K.K."/>
        </authorList>
    </citation>
    <scope>NUCLEOTIDE SEQUENCE</scope>
    <source>
        <strain evidence="1">SCR006</strain>
    </source>
</reference>
<dbReference type="InterPro" id="IPR038056">
    <property type="entry name" value="YjbR-like_sf"/>
</dbReference>
<dbReference type="AlphaFoldDB" id="A0A939HCP4"/>
<dbReference type="SUPFAM" id="SSF142906">
    <property type="entry name" value="YjbR-like"/>
    <property type="match status" value="1"/>
</dbReference>
<comment type="caution">
    <text evidence="1">The sequence shown here is derived from an EMBL/GenBank/DDBJ whole genome shotgun (WGS) entry which is preliminary data.</text>
</comment>